<evidence type="ECO:0000313" key="8">
    <source>
        <dbReference type="Proteomes" id="UP001066276"/>
    </source>
</evidence>
<dbReference type="PANTHER" id="PTHR10996">
    <property type="entry name" value="2-HYDROXYACID DEHYDROGENASE-RELATED"/>
    <property type="match status" value="1"/>
</dbReference>
<dbReference type="GO" id="GO:0005829">
    <property type="term" value="C:cytosol"/>
    <property type="evidence" value="ECO:0007669"/>
    <property type="project" value="TreeGrafter"/>
</dbReference>
<name>A0AAV7VVF2_PLEWA</name>
<dbReference type="FunFam" id="3.40.50.720:FF:000026">
    <property type="entry name" value="Glyoxylate/hydroxypyruvate reductase B"/>
    <property type="match status" value="1"/>
</dbReference>
<keyword evidence="8" id="KW-1185">Reference proteome</keyword>
<dbReference type="CDD" id="cd05301">
    <property type="entry name" value="GDH"/>
    <property type="match status" value="1"/>
</dbReference>
<evidence type="ECO:0000259" key="6">
    <source>
        <dbReference type="Pfam" id="PF02826"/>
    </source>
</evidence>
<evidence type="ECO:0000256" key="4">
    <source>
        <dbReference type="SAM" id="SignalP"/>
    </source>
</evidence>
<evidence type="ECO:0000313" key="7">
    <source>
        <dbReference type="EMBL" id="KAJ1204642.1"/>
    </source>
</evidence>
<feature type="signal peptide" evidence="4">
    <location>
        <begin position="1"/>
        <end position="25"/>
    </location>
</feature>
<keyword evidence="4" id="KW-0732">Signal</keyword>
<dbReference type="InterPro" id="IPR036291">
    <property type="entry name" value="NAD(P)-bd_dom_sf"/>
</dbReference>
<evidence type="ECO:0000256" key="3">
    <source>
        <dbReference type="RuleBase" id="RU003719"/>
    </source>
</evidence>
<dbReference type="PROSITE" id="PS00065">
    <property type="entry name" value="D_2_HYDROXYACID_DH_1"/>
    <property type="match status" value="1"/>
</dbReference>
<dbReference type="SUPFAM" id="SSF51735">
    <property type="entry name" value="NAD(P)-binding Rossmann-fold domains"/>
    <property type="match status" value="1"/>
</dbReference>
<organism evidence="7 8">
    <name type="scientific">Pleurodeles waltl</name>
    <name type="common">Iberian ribbed newt</name>
    <dbReference type="NCBI Taxonomy" id="8319"/>
    <lineage>
        <taxon>Eukaryota</taxon>
        <taxon>Metazoa</taxon>
        <taxon>Chordata</taxon>
        <taxon>Craniata</taxon>
        <taxon>Vertebrata</taxon>
        <taxon>Euteleostomi</taxon>
        <taxon>Amphibia</taxon>
        <taxon>Batrachia</taxon>
        <taxon>Caudata</taxon>
        <taxon>Salamandroidea</taxon>
        <taxon>Salamandridae</taxon>
        <taxon>Pleurodelinae</taxon>
        <taxon>Pleurodeles</taxon>
    </lineage>
</organism>
<comment type="caution">
    <text evidence="7">The sequence shown here is derived from an EMBL/GenBank/DDBJ whole genome shotgun (WGS) entry which is preliminary data.</text>
</comment>
<reference evidence="7" key="1">
    <citation type="journal article" date="2022" name="bioRxiv">
        <title>Sequencing and chromosome-scale assembly of the giantPleurodeles waltlgenome.</title>
        <authorList>
            <person name="Brown T."/>
            <person name="Elewa A."/>
            <person name="Iarovenko S."/>
            <person name="Subramanian E."/>
            <person name="Araus A.J."/>
            <person name="Petzold A."/>
            <person name="Susuki M."/>
            <person name="Suzuki K.-i.T."/>
            <person name="Hayashi T."/>
            <person name="Toyoda A."/>
            <person name="Oliveira C."/>
            <person name="Osipova E."/>
            <person name="Leigh N.D."/>
            <person name="Simon A."/>
            <person name="Yun M.H."/>
        </authorList>
    </citation>
    <scope>NUCLEOTIDE SEQUENCE</scope>
    <source>
        <strain evidence="7">20211129_DDA</strain>
        <tissue evidence="7">Liver</tissue>
    </source>
</reference>
<protein>
    <recommendedName>
        <fullName evidence="2">Glyoxylate reductase/hydroxypyruvate reductase</fullName>
    </recommendedName>
</protein>
<dbReference type="InterPro" id="IPR050223">
    <property type="entry name" value="D-isomer_2-hydroxyacid_DH"/>
</dbReference>
<dbReference type="GO" id="GO:0051287">
    <property type="term" value="F:NAD binding"/>
    <property type="evidence" value="ECO:0007669"/>
    <property type="project" value="InterPro"/>
</dbReference>
<dbReference type="SUPFAM" id="SSF52283">
    <property type="entry name" value="Formate/glycerate dehydrogenase catalytic domain-like"/>
    <property type="match status" value="1"/>
</dbReference>
<evidence type="ECO:0000256" key="1">
    <source>
        <dbReference type="ARBA" id="ARBA00023002"/>
    </source>
</evidence>
<feature type="domain" description="D-isomer specific 2-hydroxyacid dehydrogenase catalytic" evidence="5">
    <location>
        <begin position="42"/>
        <end position="359"/>
    </location>
</feature>
<evidence type="ECO:0000259" key="5">
    <source>
        <dbReference type="Pfam" id="PF00389"/>
    </source>
</evidence>
<dbReference type="AlphaFoldDB" id="A0AAV7VVF2"/>
<sequence length="361" mass="39437">MSWCAMRNVSHFRALKLLLFSQIHTCCRLEAMKAAEKRLPRVYVTRRIPPDGIKILQQSGICEIEQWDSDDPVPREELLKKVAGAKGLYCLLTEKIDEEVLRAAGPSLKVVSTMSVGYDHLSLDDLKKRGIRVGYTPDVLTEAVAELTVALLLATSRRLIEAADEAKNGGWGTWKPLWMCGNGLTQSTVGIIGLGRIGEAIAKRLKPFGVKQFLYTDIGPRPEVAARISAEFVSMEELAKQSDFITVCCALTPETQGICNKKLFSKMKNTAVFINTSRGAVVNQEDLYQALSNGQISAAGLDVTVPEPLPLDHPLFKLKNCVILPHIASATVETRNAMAALAANNLLAGLQGEAMPKEVPL</sequence>
<dbReference type="Pfam" id="PF02826">
    <property type="entry name" value="2-Hacid_dh_C"/>
    <property type="match status" value="1"/>
</dbReference>
<accession>A0AAV7VVF2</accession>
<proteinExistence type="inferred from homology"/>
<dbReference type="GO" id="GO:0030267">
    <property type="term" value="F:glyoxylate reductase (NADPH) activity"/>
    <property type="evidence" value="ECO:0007669"/>
    <property type="project" value="TreeGrafter"/>
</dbReference>
<evidence type="ECO:0000256" key="2">
    <source>
        <dbReference type="ARBA" id="ARBA00073306"/>
    </source>
</evidence>
<dbReference type="Proteomes" id="UP001066276">
    <property type="component" value="Chromosome 1_2"/>
</dbReference>
<gene>
    <name evidence="7" type="ORF">NDU88_000082</name>
</gene>
<dbReference type="EMBL" id="JANPWB010000002">
    <property type="protein sequence ID" value="KAJ1204642.1"/>
    <property type="molecule type" value="Genomic_DNA"/>
</dbReference>
<dbReference type="PANTHER" id="PTHR10996:SF230">
    <property type="entry name" value="GLYOXYLATE REDUCTASE_HYDROXYPYRUVATE REDUCTASE B"/>
    <property type="match status" value="1"/>
</dbReference>
<keyword evidence="1 3" id="KW-0560">Oxidoreductase</keyword>
<dbReference type="InterPro" id="IPR006139">
    <property type="entry name" value="D-isomer_2_OHA_DH_cat_dom"/>
</dbReference>
<dbReference type="InterPro" id="IPR029752">
    <property type="entry name" value="D-isomer_DH_CS1"/>
</dbReference>
<dbReference type="Gene3D" id="3.40.50.720">
    <property type="entry name" value="NAD(P)-binding Rossmann-like Domain"/>
    <property type="match status" value="2"/>
</dbReference>
<feature type="chain" id="PRO_5043630809" description="Glyoxylate reductase/hydroxypyruvate reductase" evidence="4">
    <location>
        <begin position="26"/>
        <end position="361"/>
    </location>
</feature>
<comment type="similarity">
    <text evidence="3">Belongs to the D-isomer specific 2-hydroxyacid dehydrogenase family.</text>
</comment>
<feature type="domain" description="D-isomer specific 2-hydroxyacid dehydrogenase NAD-binding" evidence="6">
    <location>
        <begin position="149"/>
        <end position="328"/>
    </location>
</feature>
<dbReference type="GO" id="GO:0008465">
    <property type="term" value="F:hydroxypyruvate reductase (NADH) activity"/>
    <property type="evidence" value="ECO:0007669"/>
    <property type="project" value="TreeGrafter"/>
</dbReference>
<dbReference type="Pfam" id="PF00389">
    <property type="entry name" value="2-Hacid_dh"/>
    <property type="match status" value="1"/>
</dbReference>
<dbReference type="InterPro" id="IPR029753">
    <property type="entry name" value="D-isomer_DH_CS"/>
</dbReference>
<dbReference type="PROSITE" id="PS00671">
    <property type="entry name" value="D_2_HYDROXYACID_DH_3"/>
    <property type="match status" value="1"/>
</dbReference>
<dbReference type="InterPro" id="IPR006140">
    <property type="entry name" value="D-isomer_DH_NAD-bd"/>
</dbReference>